<evidence type="ECO:0000259" key="8">
    <source>
        <dbReference type="Pfam" id="PF20466"/>
    </source>
</evidence>
<dbReference type="SUPFAM" id="SSF53335">
    <property type="entry name" value="S-adenosyl-L-methionine-dependent methyltransferases"/>
    <property type="match status" value="1"/>
</dbReference>
<evidence type="ECO:0000256" key="3">
    <source>
        <dbReference type="ARBA" id="ARBA00022679"/>
    </source>
</evidence>
<dbReference type="InterPro" id="IPR046816">
    <property type="entry name" value="MmeI_Mtase"/>
</dbReference>
<gene>
    <name evidence="10" type="ORF">GJ668_02290</name>
</gene>
<name>A0A6N8EAM6_9GAMM</name>
<keyword evidence="11" id="KW-1185">Reference proteome</keyword>
<comment type="catalytic activity">
    <reaction evidence="4">
        <text>a 2'-deoxyadenosine in DNA + S-adenosyl-L-methionine = an N(6)-methyl-2'-deoxyadenosine in DNA + S-adenosyl-L-homocysteine + H(+)</text>
        <dbReference type="Rhea" id="RHEA:15197"/>
        <dbReference type="Rhea" id="RHEA-COMP:12418"/>
        <dbReference type="Rhea" id="RHEA-COMP:12419"/>
        <dbReference type="ChEBI" id="CHEBI:15378"/>
        <dbReference type="ChEBI" id="CHEBI:57856"/>
        <dbReference type="ChEBI" id="CHEBI:59789"/>
        <dbReference type="ChEBI" id="CHEBI:90615"/>
        <dbReference type="ChEBI" id="CHEBI:90616"/>
        <dbReference type="EC" id="2.1.1.72"/>
    </reaction>
</comment>
<dbReference type="PRINTS" id="PR00507">
    <property type="entry name" value="N12N6MTFRASE"/>
</dbReference>
<keyword evidence="2 10" id="KW-0489">Methyltransferase</keyword>
<dbReference type="InterPro" id="IPR002052">
    <property type="entry name" value="DNA_methylase_N6_adenine_CS"/>
</dbReference>
<dbReference type="AlphaFoldDB" id="A0A6N8EAM6"/>
<dbReference type="Pfam" id="PF20473">
    <property type="entry name" value="MmeI_Mtase"/>
    <property type="match status" value="1"/>
</dbReference>
<sequence>MEPAVAAFIARWSSGASHGGNERANLQMFILELCALLDLPSPDPAGSEHGDNAYVFERKLIERFADGGQTTRAVDCYRRGCFILEGKDTGKRTGSGGWDTAIVKARQQSENYIRCLPPEEGRPPFIVIVDVGRAFTLYAEFSRSGGHYVAFPDARRHTIRLEQLRDPEIRARLRALWLDPLSLDPSRRAGQVTRQIADRLAGLAKSLESDGQAAERVAGFLMRCLLTMFAEDVGLLPERGFTELLKRLQARPESFAPQLLSLWQTMNSGGFAPALDAALPRFNGGLFAEPEVIALSAAQIGLLIQAAEADWREVEPAIFGTLLERALDPRERHKLGAHYTPRAYVERLVLPTVIEPLRAEWAEVQAAALNYHARGKTAEAVAEIRAFHHQLCSTRILDPACGSGNFLYVTLEHMKRLEGEVLEVLGGLVKSGAFELAGLTVDPHQFLGLEVNPRAARIAELVLWIGYLQWHFRTYGNVNPPEPVLRDFHNIRHRDALIDYAAVEPVADADGRAVTRWDGVTMRVSPVTGEAIPDESARVAQVRYVEPRRAEWPEADFIVGNPPFIGAATMRRALGDGYVDAVRQTWPEVPESADFVMYWWHIAAETVRTGRVKGFGFITTNSIRQTFNRRVIQAQMAAKPPLALAFAIPDHPWVDAADGAQVRIAMTVGVAGEREGRLLQVREELGSDQDGVQVELQERVGRIFADLKIGVNVAGATPLRANGDISNRGFCLFGAGFIITPEEAESFGLGQVSGLEQHIRHYRNGRDLTDKPRGVMVIDLFGLTAEEARERYPATYQRVLDRVKPERDQNKREVRRRNWWLFGEPNPKLRQQLAGLPRFIATVETMKHRIFQFLDATILPDNKLVNIASDDALMLGILSSRPHVAWSLAAGSRLGVGNDPVYVKTTCFETFPFPDATPEQAATIRDLAERLDAHRKRQQAAHPELTLTGMYNVLEKLRTLGARASGPHAGGTPALLAKERLIHEQGLVSLLAELHDDLDRAVFAAYGWDDLAERLIGRPGATTPPPDKPEAQTEAEEHLLQRLVELNAERAAEEARGQIRWLRPDYQNPNAAPTPEQTAAPLETETDLAPDTETPPRTDATAPAKLKKRPWPKGMRDQIAAVRETLNDEALTLDALVAGFKDPKKTAPLIADALAALAELGLVQREGEHYRMAGSRSGG</sequence>
<dbReference type="InterPro" id="IPR046820">
    <property type="entry name" value="MmeI_TRD"/>
</dbReference>
<dbReference type="EC" id="2.1.1.72" evidence="1"/>
<dbReference type="Pfam" id="PF20465">
    <property type="entry name" value="MmeI_hel"/>
    <property type="match status" value="1"/>
</dbReference>
<evidence type="ECO:0000313" key="11">
    <source>
        <dbReference type="Proteomes" id="UP000434044"/>
    </source>
</evidence>
<keyword evidence="3 10" id="KW-0808">Transferase</keyword>
<evidence type="ECO:0000259" key="6">
    <source>
        <dbReference type="Pfam" id="PF20464"/>
    </source>
</evidence>
<feature type="domain" description="MmeI-like target recognition" evidence="8">
    <location>
        <begin position="736"/>
        <end position="915"/>
    </location>
</feature>
<dbReference type="GO" id="GO:0032259">
    <property type="term" value="P:methylation"/>
    <property type="evidence" value="ECO:0007669"/>
    <property type="project" value="UniProtKB-KW"/>
</dbReference>
<reference evidence="10 11" key="1">
    <citation type="submission" date="2019-11" db="EMBL/GenBank/DDBJ databases">
        <title>Whole-genome sequence of the anaerobic purple sulfur bacterium Allochromatium palmeri DSM 15591.</title>
        <authorList>
            <person name="Kyndt J.A."/>
            <person name="Meyer T.E."/>
        </authorList>
    </citation>
    <scope>NUCLEOTIDE SEQUENCE [LARGE SCALE GENOMIC DNA]</scope>
    <source>
        <strain evidence="10 11">DSM 15591</strain>
    </source>
</reference>
<dbReference type="InterPro" id="IPR029063">
    <property type="entry name" value="SAM-dependent_MTases_sf"/>
</dbReference>
<evidence type="ECO:0000256" key="1">
    <source>
        <dbReference type="ARBA" id="ARBA00011900"/>
    </source>
</evidence>
<organism evidence="10 11">
    <name type="scientific">Allochromatium palmeri</name>
    <dbReference type="NCBI Taxonomy" id="231048"/>
    <lineage>
        <taxon>Bacteria</taxon>
        <taxon>Pseudomonadati</taxon>
        <taxon>Pseudomonadota</taxon>
        <taxon>Gammaproteobacteria</taxon>
        <taxon>Chromatiales</taxon>
        <taxon>Chromatiaceae</taxon>
        <taxon>Allochromatium</taxon>
    </lineage>
</organism>
<feature type="compositionally biased region" description="Polar residues" evidence="5">
    <location>
        <begin position="1067"/>
        <end position="1077"/>
    </location>
</feature>
<accession>A0A6N8EAM6</accession>
<evidence type="ECO:0000259" key="9">
    <source>
        <dbReference type="Pfam" id="PF20473"/>
    </source>
</evidence>
<dbReference type="PANTHER" id="PTHR33841:SF1">
    <property type="entry name" value="DNA METHYLTRANSFERASE A"/>
    <property type="match status" value="1"/>
</dbReference>
<evidence type="ECO:0000256" key="2">
    <source>
        <dbReference type="ARBA" id="ARBA00022603"/>
    </source>
</evidence>
<evidence type="ECO:0000256" key="5">
    <source>
        <dbReference type="SAM" id="MobiDB-lite"/>
    </source>
</evidence>
<dbReference type="Pfam" id="PF20466">
    <property type="entry name" value="MmeI_TRD"/>
    <property type="match status" value="1"/>
</dbReference>
<feature type="domain" description="MmeI-like N-terminal" evidence="6">
    <location>
        <begin position="5"/>
        <end position="209"/>
    </location>
</feature>
<feature type="domain" description="MmeI-like DNA-methyltransferase" evidence="9">
    <location>
        <begin position="379"/>
        <end position="673"/>
    </location>
</feature>
<comment type="caution">
    <text evidence="10">The sequence shown here is derived from an EMBL/GenBank/DDBJ whole genome shotgun (WGS) entry which is preliminary data.</text>
</comment>
<dbReference type="PANTHER" id="PTHR33841">
    <property type="entry name" value="DNA METHYLTRANSFERASE YEEA-RELATED"/>
    <property type="match status" value="1"/>
</dbReference>
<dbReference type="GO" id="GO:0009007">
    <property type="term" value="F:site-specific DNA-methyltransferase (adenine-specific) activity"/>
    <property type="evidence" value="ECO:0007669"/>
    <property type="project" value="UniProtKB-EC"/>
</dbReference>
<dbReference type="InterPro" id="IPR046817">
    <property type="entry name" value="MmeI_N"/>
</dbReference>
<feature type="region of interest" description="Disordered" evidence="5">
    <location>
        <begin position="1060"/>
        <end position="1113"/>
    </location>
</feature>
<evidence type="ECO:0000259" key="7">
    <source>
        <dbReference type="Pfam" id="PF20465"/>
    </source>
</evidence>
<dbReference type="EMBL" id="WNKT01000003">
    <property type="protein sequence ID" value="MTW19919.1"/>
    <property type="molecule type" value="Genomic_DNA"/>
</dbReference>
<dbReference type="Proteomes" id="UP000434044">
    <property type="component" value="Unassembled WGS sequence"/>
</dbReference>
<evidence type="ECO:0000256" key="4">
    <source>
        <dbReference type="ARBA" id="ARBA00047942"/>
    </source>
</evidence>
<dbReference type="Gene3D" id="3.40.50.150">
    <property type="entry name" value="Vaccinia Virus protein VP39"/>
    <property type="match status" value="1"/>
</dbReference>
<dbReference type="GO" id="GO:0003676">
    <property type="term" value="F:nucleic acid binding"/>
    <property type="evidence" value="ECO:0007669"/>
    <property type="project" value="InterPro"/>
</dbReference>
<proteinExistence type="predicted"/>
<dbReference type="InterPro" id="IPR046819">
    <property type="entry name" value="MmeI_hel"/>
</dbReference>
<dbReference type="Pfam" id="PF20464">
    <property type="entry name" value="MmeI_N"/>
    <property type="match status" value="1"/>
</dbReference>
<dbReference type="InterPro" id="IPR050953">
    <property type="entry name" value="N4_N6_ade-DNA_methylase"/>
</dbReference>
<dbReference type="PROSITE" id="PS00092">
    <property type="entry name" value="N6_MTASE"/>
    <property type="match status" value="1"/>
</dbReference>
<evidence type="ECO:0000313" key="10">
    <source>
        <dbReference type="EMBL" id="MTW19919.1"/>
    </source>
</evidence>
<feature type="domain" description="MmeI-like helicase spacer" evidence="7">
    <location>
        <begin position="216"/>
        <end position="287"/>
    </location>
</feature>
<protein>
    <recommendedName>
        <fullName evidence="1">site-specific DNA-methyltransferase (adenine-specific)</fullName>
        <ecNumber evidence="1">2.1.1.72</ecNumber>
    </recommendedName>
</protein>